<dbReference type="InterPro" id="IPR000169">
    <property type="entry name" value="Pept_cys_AS"/>
</dbReference>
<dbReference type="Proteomes" id="UP000007799">
    <property type="component" value="Unassembled WGS sequence"/>
</dbReference>
<sequence length="521" mass="59964">MSSSASAGGGGGSSSSSCLHKTRLDTCWHICDGGAWWLYNIFCCPFVLIYNAFVIYFLGCIGVLFHRTFRTICCAPCRGLCPSWYRFKDKQFPADASAILDPQEQPFDDNEFYQAPRAAIEEKMEWMRADELLKEMQRERRGHASAAAAGADQDNEPEHFRLFEDGINPDDIVQGGVGDCWLLAALASLAEYPQAIRHIFVQKEHSGRGKYKLRFWDVGKQQWIHVTVDDFIPVKKGTTTPYFSRPKGNELWVFLIEKAFAKYVGGYAYLDGGRSPWAWHVLTGDNVFSYKLSALKDQWERHIYKFEATTSKKQQRHKMFLRDTYERNDHTRMFELLRQFCRQRAVMAASIHDKARATDGLVSHHAYSLIDAKEVGGYELVQLRNPWSIGEWTGPWSDKSDLWERHPNVARRCKYHERDEFDGTFWMSFSDFYSRFDRIDVCDRSAFRDLHLDVREDQGCPGVVKGCVHGCSTFWCLCRGLRVLYFGHRTSREVEYHAGPCSCMKDTGRSWTVDDVGAAMV</sequence>
<dbReference type="RefSeq" id="XP_004992608.1">
    <property type="nucleotide sequence ID" value="XM_004992551.1"/>
</dbReference>
<keyword evidence="3 6" id="KW-0378">Hydrolase</keyword>
<dbReference type="InterPro" id="IPR022684">
    <property type="entry name" value="Calpain_cysteine_protease"/>
</dbReference>
<evidence type="ECO:0000256" key="3">
    <source>
        <dbReference type="ARBA" id="ARBA00022801"/>
    </source>
</evidence>
<dbReference type="eggNOG" id="KOG0045">
    <property type="taxonomic scope" value="Eukaryota"/>
</dbReference>
<dbReference type="GO" id="GO:0006508">
    <property type="term" value="P:proteolysis"/>
    <property type="evidence" value="ECO:0007669"/>
    <property type="project" value="UniProtKB-KW"/>
</dbReference>
<dbReference type="InterPro" id="IPR038765">
    <property type="entry name" value="Papain-like_cys_pep_sf"/>
</dbReference>
<dbReference type="PRINTS" id="PR00704">
    <property type="entry name" value="CALPAIN"/>
</dbReference>
<dbReference type="InterPro" id="IPR001300">
    <property type="entry name" value="Peptidase_C2_calpain_cat"/>
</dbReference>
<dbReference type="Gene3D" id="3.90.70.10">
    <property type="entry name" value="Cysteine proteinases"/>
    <property type="match status" value="1"/>
</dbReference>
<evidence type="ECO:0000256" key="4">
    <source>
        <dbReference type="ARBA" id="ARBA00022807"/>
    </source>
</evidence>
<feature type="transmembrane region" description="Helical" evidence="7">
    <location>
        <begin position="37"/>
        <end position="65"/>
    </location>
</feature>
<feature type="active site" evidence="5 6">
    <location>
        <position position="180"/>
    </location>
</feature>
<dbReference type="SMART" id="SM00230">
    <property type="entry name" value="CysPc"/>
    <property type="match status" value="1"/>
</dbReference>
<evidence type="ECO:0000313" key="9">
    <source>
        <dbReference type="EMBL" id="EGD74963.1"/>
    </source>
</evidence>
<dbReference type="AlphaFoldDB" id="F2UEB3"/>
<evidence type="ECO:0000256" key="5">
    <source>
        <dbReference type="PIRSR" id="PIRSR622684-1"/>
    </source>
</evidence>
<dbReference type="EMBL" id="GL832970">
    <property type="protein sequence ID" value="EGD74963.1"/>
    <property type="molecule type" value="Genomic_DNA"/>
</dbReference>
<dbReference type="STRING" id="946362.F2UEB3"/>
<dbReference type="GeneID" id="16073179"/>
<dbReference type="PROSITE" id="PS50203">
    <property type="entry name" value="CALPAIN_CAT"/>
    <property type="match status" value="1"/>
</dbReference>
<keyword evidence="7" id="KW-0812">Transmembrane</keyword>
<gene>
    <name evidence="9" type="ORF">PTSG_07188</name>
</gene>
<dbReference type="PANTHER" id="PTHR10183">
    <property type="entry name" value="CALPAIN"/>
    <property type="match status" value="1"/>
</dbReference>
<dbReference type="GO" id="GO:0005737">
    <property type="term" value="C:cytoplasm"/>
    <property type="evidence" value="ECO:0007669"/>
    <property type="project" value="TreeGrafter"/>
</dbReference>
<feature type="active site" evidence="5 6">
    <location>
        <position position="385"/>
    </location>
</feature>
<evidence type="ECO:0000256" key="2">
    <source>
        <dbReference type="ARBA" id="ARBA00022670"/>
    </source>
</evidence>
<keyword evidence="4 6" id="KW-0788">Thiol protease</keyword>
<dbReference type="PROSITE" id="PS00139">
    <property type="entry name" value="THIOL_PROTEASE_CYS"/>
    <property type="match status" value="1"/>
</dbReference>
<feature type="active site" evidence="5 6">
    <location>
        <position position="365"/>
    </location>
</feature>
<comment type="similarity">
    <text evidence="1">Belongs to the peptidase C2 family.</text>
</comment>
<dbReference type="OMA" id="RSPWAWH"/>
<evidence type="ECO:0000256" key="1">
    <source>
        <dbReference type="ARBA" id="ARBA00007623"/>
    </source>
</evidence>
<evidence type="ECO:0000259" key="8">
    <source>
        <dbReference type="PROSITE" id="PS50203"/>
    </source>
</evidence>
<dbReference type="PANTHER" id="PTHR10183:SF379">
    <property type="entry name" value="CALPAIN-5"/>
    <property type="match status" value="1"/>
</dbReference>
<keyword evidence="7" id="KW-0472">Membrane</keyword>
<dbReference type="InParanoid" id="F2UEB3"/>
<evidence type="ECO:0000256" key="6">
    <source>
        <dbReference type="PROSITE-ProRule" id="PRU00239"/>
    </source>
</evidence>
<name>F2UEB3_SALR5</name>
<dbReference type="GO" id="GO:0004198">
    <property type="term" value="F:calcium-dependent cysteine-type endopeptidase activity"/>
    <property type="evidence" value="ECO:0007669"/>
    <property type="project" value="InterPro"/>
</dbReference>
<dbReference type="OrthoDB" id="424753at2759"/>
<evidence type="ECO:0000313" key="10">
    <source>
        <dbReference type="Proteomes" id="UP000007799"/>
    </source>
</evidence>
<organism evidence="10">
    <name type="scientific">Salpingoeca rosetta (strain ATCC 50818 / BSB-021)</name>
    <dbReference type="NCBI Taxonomy" id="946362"/>
    <lineage>
        <taxon>Eukaryota</taxon>
        <taxon>Choanoflagellata</taxon>
        <taxon>Craspedida</taxon>
        <taxon>Salpingoecidae</taxon>
        <taxon>Salpingoeca</taxon>
    </lineage>
</organism>
<accession>F2UEB3</accession>
<dbReference type="SUPFAM" id="SSF54001">
    <property type="entry name" value="Cysteine proteinases"/>
    <property type="match status" value="1"/>
</dbReference>
<evidence type="ECO:0000256" key="7">
    <source>
        <dbReference type="SAM" id="Phobius"/>
    </source>
</evidence>
<keyword evidence="2 6" id="KW-0645">Protease</keyword>
<feature type="domain" description="Calpain catalytic" evidence="8">
    <location>
        <begin position="86"/>
        <end position="445"/>
    </location>
</feature>
<keyword evidence="10" id="KW-1185">Reference proteome</keyword>
<protein>
    <recommendedName>
        <fullName evidence="8">Calpain catalytic domain-containing protein</fullName>
    </recommendedName>
</protein>
<reference evidence="9" key="1">
    <citation type="submission" date="2009-08" db="EMBL/GenBank/DDBJ databases">
        <title>Annotation of Salpingoeca rosetta.</title>
        <authorList>
            <consortium name="The Broad Institute Genome Sequencing Platform"/>
            <person name="Russ C."/>
            <person name="Cuomo C."/>
            <person name="Burger G."/>
            <person name="Gray M.W."/>
            <person name="Holland P.W.H."/>
            <person name="King N."/>
            <person name="Lang F.B.F."/>
            <person name="Roger A.J."/>
            <person name="Ruiz-Trillo I."/>
            <person name="Young S.K."/>
            <person name="Zeng Q."/>
            <person name="Gargeya S."/>
            <person name="Alvarado L."/>
            <person name="Berlin A."/>
            <person name="Chapman S.B."/>
            <person name="Chen Z."/>
            <person name="Freedman E."/>
            <person name="Gellesch M."/>
            <person name="Goldberg J."/>
            <person name="Griggs A."/>
            <person name="Gujja S."/>
            <person name="Heilman E."/>
            <person name="Heiman D."/>
            <person name="Howarth C."/>
            <person name="Mehta T."/>
            <person name="Neiman D."/>
            <person name="Pearson M."/>
            <person name="Roberts A."/>
            <person name="Saif S."/>
            <person name="Shea T."/>
            <person name="Shenoy N."/>
            <person name="Sisk P."/>
            <person name="Stolte C."/>
            <person name="Sykes S."/>
            <person name="White J."/>
            <person name="Yandava C."/>
            <person name="Haas B."/>
            <person name="Nusbaum C."/>
            <person name="Birren B."/>
        </authorList>
    </citation>
    <scope>NUCLEOTIDE SEQUENCE [LARGE SCALE GENOMIC DNA]</scope>
    <source>
        <strain evidence="9">ATCC 50818</strain>
    </source>
</reference>
<dbReference type="Pfam" id="PF00648">
    <property type="entry name" value="Peptidase_C2"/>
    <property type="match status" value="1"/>
</dbReference>
<proteinExistence type="inferred from homology"/>
<keyword evidence="7" id="KW-1133">Transmembrane helix</keyword>
<dbReference type="KEGG" id="sre:PTSG_07188"/>